<feature type="coiled-coil region" evidence="3">
    <location>
        <begin position="87"/>
        <end position="114"/>
    </location>
</feature>
<evidence type="ECO:0008006" key="7">
    <source>
        <dbReference type="Google" id="ProtNLM"/>
    </source>
</evidence>
<proteinExistence type="predicted"/>
<gene>
    <name evidence="5" type="ORF">OHC33_009456</name>
</gene>
<comment type="caution">
    <text evidence="5">The sequence shown here is derived from an EMBL/GenBank/DDBJ whole genome shotgun (WGS) entry which is preliminary data.</text>
</comment>
<dbReference type="InterPro" id="IPR011990">
    <property type="entry name" value="TPR-like_helical_dom_sf"/>
</dbReference>
<evidence type="ECO:0000256" key="3">
    <source>
        <dbReference type="SAM" id="Coils"/>
    </source>
</evidence>
<dbReference type="Proteomes" id="UP001316803">
    <property type="component" value="Unassembled WGS sequence"/>
</dbReference>
<dbReference type="InterPro" id="IPR002885">
    <property type="entry name" value="PPR_rpt"/>
</dbReference>
<feature type="region of interest" description="Disordered" evidence="4">
    <location>
        <begin position="734"/>
        <end position="765"/>
    </location>
</feature>
<feature type="region of interest" description="Disordered" evidence="4">
    <location>
        <begin position="1"/>
        <end position="87"/>
    </location>
</feature>
<evidence type="ECO:0000313" key="6">
    <source>
        <dbReference type="Proteomes" id="UP001316803"/>
    </source>
</evidence>
<dbReference type="PANTHER" id="PTHR47941">
    <property type="entry name" value="PENTATRICOPEPTIDE REPEAT-CONTAINING PROTEIN 3, MITOCHONDRIAL"/>
    <property type="match status" value="1"/>
</dbReference>
<evidence type="ECO:0000313" key="5">
    <source>
        <dbReference type="EMBL" id="KAK5949464.1"/>
    </source>
</evidence>
<organism evidence="5 6">
    <name type="scientific">Knufia fluminis</name>
    <dbReference type="NCBI Taxonomy" id="191047"/>
    <lineage>
        <taxon>Eukaryota</taxon>
        <taxon>Fungi</taxon>
        <taxon>Dikarya</taxon>
        <taxon>Ascomycota</taxon>
        <taxon>Pezizomycotina</taxon>
        <taxon>Eurotiomycetes</taxon>
        <taxon>Chaetothyriomycetidae</taxon>
        <taxon>Chaetothyriales</taxon>
        <taxon>Trichomeriaceae</taxon>
        <taxon>Knufia</taxon>
    </lineage>
</organism>
<dbReference type="AlphaFoldDB" id="A0AAN8E992"/>
<feature type="compositionally biased region" description="Basic and acidic residues" evidence="4">
    <location>
        <begin position="930"/>
        <end position="939"/>
    </location>
</feature>
<feature type="compositionally biased region" description="Acidic residues" evidence="4">
    <location>
        <begin position="63"/>
        <end position="74"/>
    </location>
</feature>
<feature type="compositionally biased region" description="Basic and acidic residues" evidence="4">
    <location>
        <begin position="34"/>
        <end position="47"/>
    </location>
</feature>
<keyword evidence="1" id="KW-0677">Repeat</keyword>
<reference evidence="5 6" key="1">
    <citation type="submission" date="2022-12" db="EMBL/GenBank/DDBJ databases">
        <title>Genomic features and morphological characterization of a novel Knufia sp. strain isolated from spacecraft assembly facility.</title>
        <authorList>
            <person name="Teixeira M."/>
            <person name="Chander A.M."/>
            <person name="Stajich J.E."/>
            <person name="Venkateswaran K."/>
        </authorList>
    </citation>
    <scope>NUCLEOTIDE SEQUENCE [LARGE SCALE GENOMIC DNA]</scope>
    <source>
        <strain evidence="5 6">FJI-L2-BK-P2</strain>
    </source>
</reference>
<feature type="compositionally biased region" description="Basic and acidic residues" evidence="4">
    <location>
        <begin position="734"/>
        <end position="753"/>
    </location>
</feature>
<dbReference type="PROSITE" id="PS51375">
    <property type="entry name" value="PPR"/>
    <property type="match status" value="1"/>
</dbReference>
<feature type="region of interest" description="Disordered" evidence="4">
    <location>
        <begin position="846"/>
        <end position="958"/>
    </location>
</feature>
<feature type="region of interest" description="Disordered" evidence="4">
    <location>
        <begin position="372"/>
        <end position="396"/>
    </location>
</feature>
<name>A0AAN8E992_9EURO</name>
<evidence type="ECO:0000256" key="2">
    <source>
        <dbReference type="PROSITE-ProRule" id="PRU00708"/>
    </source>
</evidence>
<keyword evidence="6" id="KW-1185">Reference proteome</keyword>
<evidence type="ECO:0000256" key="4">
    <source>
        <dbReference type="SAM" id="MobiDB-lite"/>
    </source>
</evidence>
<keyword evidence="3" id="KW-0175">Coiled coil</keyword>
<dbReference type="EMBL" id="JAKLMC020000035">
    <property type="protein sequence ID" value="KAK5949464.1"/>
    <property type="molecule type" value="Genomic_DNA"/>
</dbReference>
<evidence type="ECO:0000256" key="1">
    <source>
        <dbReference type="ARBA" id="ARBA00022737"/>
    </source>
</evidence>
<feature type="compositionally biased region" description="Acidic residues" evidence="4">
    <location>
        <begin position="754"/>
        <end position="765"/>
    </location>
</feature>
<feature type="compositionally biased region" description="Acidic residues" evidence="4">
    <location>
        <begin position="880"/>
        <end position="889"/>
    </location>
</feature>
<dbReference type="Pfam" id="PF13041">
    <property type="entry name" value="PPR_2"/>
    <property type="match status" value="1"/>
</dbReference>
<feature type="compositionally biased region" description="Polar residues" evidence="4">
    <location>
        <begin position="901"/>
        <end position="916"/>
    </location>
</feature>
<protein>
    <recommendedName>
        <fullName evidence="7">Pentatricopeptide repeat-containing protein</fullName>
    </recommendedName>
</protein>
<dbReference type="NCBIfam" id="TIGR00756">
    <property type="entry name" value="PPR"/>
    <property type="match status" value="1"/>
</dbReference>
<accession>A0AAN8E992</accession>
<feature type="repeat" description="PPR" evidence="2">
    <location>
        <begin position="156"/>
        <end position="190"/>
    </location>
</feature>
<dbReference type="Gene3D" id="1.25.40.10">
    <property type="entry name" value="Tetratricopeptide repeat domain"/>
    <property type="match status" value="1"/>
</dbReference>
<sequence length="977" mass="110484">MKGHHRRLLQQSNKKGDGPSLGSKRRKAPGALTKGERRDARAREKNKAWLLNSNAEHDQGEKDEFEEDAEEDSDGQLIRPSEADESRVEAAKRLKQEEATARKEERKLTKKAQEDVELYYKDPLQLANGVVQRLKGADIEGALRLVRSSEAFDIKNIVSWNHCIDWLMSQGDVKDALKVYNEMKKRGHKPDAYTYTIMLRGLSQHVDQPNVVKEAVKVYNSIFAPNSAVKPNTIHTNAVVNVCARGGDMDSLWAIAGKLPEKGPGSPDRLTYTLILNAIRENTIKETAKTADKVKYGGDAQAAADSRAKMFAQAVADGRKLWEDISYRWRRANLVIDEQLVCAMGRLLLGCGVGKDIGQVLDLVEGTMRLRIPERQSKSKQPSPFGGPSNPRDEEDFVGAEETTGKAVMPLKESNVYATPGHNTLSMLLEACFTYKPIRNFAPSYWHYMTSILNIEPDAANITAYLRILRMNRASTRAYELLAKDWPVSVSKRLYRRGTFVIAFAACARDKLNPNVFDTARKLLRLMQDRLEENEIGMFDEGIARGELKGKARKVADKKMKEELRGLGDEDRAERQAQMAGAESLPIDPKILQYFVELAVDTTQGWNEGFRGKDDGEVFERHPARNHTIIALRTVAPLSGQLKRLLKAKLEEMEVESNSRRSKTPRVAEKVNELIDLMRAMIGAYDKVLDMAERLSKGGKEALDASLMSDFNSKKREYTAYVARIEKTMGRKVLHADAYAEPRDTKQKARKRDEDEEEDEEDAEPDIERRIRAVLEGVDARVVRERHEKKGFNNDFFPEQKTELKIHSRKQQQTRDALLAEGMERNFGRTDYGVLNEELGIETGPASRRRLEVRERRRNLGQPTNTKSAKPRRPMIGDELGLEDEDDDVSASRHNQRSDDTSTTFSAFNSQASPTEVNDRSLPSLKRIRRQDGFPKNDGADWMLKQQRTNTRPMGRGILGHDEVRRAWAGERSAAGI</sequence>